<evidence type="ECO:0000313" key="2">
    <source>
        <dbReference type="EMBL" id="GEN62245.1"/>
    </source>
</evidence>
<keyword evidence="1" id="KW-1133">Transmembrane helix</keyword>
<dbReference type="RefSeq" id="WP_173571949.1">
    <property type="nucleotide sequence ID" value="NZ_BJYG01000003.1"/>
</dbReference>
<protein>
    <submittedName>
        <fullName evidence="2">Iron uptake protein</fullName>
    </submittedName>
</protein>
<dbReference type="PANTHER" id="PTHR34219:SF4">
    <property type="entry name" value="PEPSY DOMAIN-CONTAINING PROTEIN"/>
    <property type="match status" value="1"/>
</dbReference>
<sequence>MKRNFRPAMTWLHDWSGILTGWLAFTIALSGTLSVFRPEITVWMHPELTHETVSPVPASAAAIAWLTTHAPHSPAWYLSAPTPRAPFTLAFWSDKTGYVLRPLDPVTGSPDTLRDTHGGEFFYRFHFELQLPYPWGRLIAALAAMALLLTLITGIVAHRRFFADFFTFRPGKGQRSWLDAHNLLGVIALPFHLMIVFTGAMTLGSLLMPWGNDAVYRTDPAAAQHDLNPGAIERPASGKHAPLAPVIPILQTAEQHFGKTGIEQIVVANPGDRAAVITVTAGNVDTIGITSHTISFDGPTGAILAEHTEHRPAITTWNVLYGLHVARFAPSVTRWLYFISGLMLTALIGTGLRLWTISRARGTPRFSTRLVERLNAGFLAGTPTAFASYFIAGHLIPSDLASRATLEIRAVFITWAALLLIAALRPAAKTWPALLILAALSCATVSLLSAPWHRPVDIAIALVALTLAAAFATAARQSLLKQRHA</sequence>
<feature type="transmembrane region" description="Helical" evidence="1">
    <location>
        <begin position="376"/>
        <end position="396"/>
    </location>
</feature>
<reference evidence="2 3" key="1">
    <citation type="submission" date="2019-07" db="EMBL/GenBank/DDBJ databases">
        <title>Whole genome shotgun sequence of Acetobacter oeni NBRC 105207.</title>
        <authorList>
            <person name="Hosoyama A."/>
            <person name="Uohara A."/>
            <person name="Ohji S."/>
            <person name="Ichikawa N."/>
        </authorList>
    </citation>
    <scope>NUCLEOTIDE SEQUENCE [LARGE SCALE GENOMIC DNA]</scope>
    <source>
        <strain evidence="2 3">NBRC 105207</strain>
    </source>
</reference>
<feature type="transmembrane region" description="Helical" evidence="1">
    <location>
        <begin position="138"/>
        <end position="162"/>
    </location>
</feature>
<feature type="transmembrane region" description="Helical" evidence="1">
    <location>
        <begin position="183"/>
        <end position="208"/>
    </location>
</feature>
<dbReference type="AlphaFoldDB" id="A0A511XH25"/>
<feature type="transmembrane region" description="Helical" evidence="1">
    <location>
        <begin position="408"/>
        <end position="424"/>
    </location>
</feature>
<feature type="transmembrane region" description="Helical" evidence="1">
    <location>
        <begin position="431"/>
        <end position="452"/>
    </location>
</feature>
<dbReference type="PANTHER" id="PTHR34219">
    <property type="entry name" value="IRON-REGULATED INNER MEMBRANE PROTEIN-RELATED"/>
    <property type="match status" value="1"/>
</dbReference>
<feature type="transmembrane region" description="Helical" evidence="1">
    <location>
        <begin position="458"/>
        <end position="475"/>
    </location>
</feature>
<evidence type="ECO:0000256" key="1">
    <source>
        <dbReference type="SAM" id="Phobius"/>
    </source>
</evidence>
<proteinExistence type="predicted"/>
<gene>
    <name evidence="2" type="ORF">AOE01nite_04690</name>
</gene>
<keyword evidence="1" id="KW-0812">Transmembrane</keyword>
<organism evidence="2 3">
    <name type="scientific">Acetobacter oeni</name>
    <dbReference type="NCBI Taxonomy" id="304077"/>
    <lineage>
        <taxon>Bacteria</taxon>
        <taxon>Pseudomonadati</taxon>
        <taxon>Pseudomonadota</taxon>
        <taxon>Alphaproteobacteria</taxon>
        <taxon>Acetobacterales</taxon>
        <taxon>Acetobacteraceae</taxon>
        <taxon>Acetobacter</taxon>
    </lineage>
</organism>
<keyword evidence="3" id="KW-1185">Reference proteome</keyword>
<dbReference type="Pfam" id="PF03929">
    <property type="entry name" value="PepSY_TM"/>
    <property type="match status" value="1"/>
</dbReference>
<evidence type="ECO:0000313" key="3">
    <source>
        <dbReference type="Proteomes" id="UP000321746"/>
    </source>
</evidence>
<dbReference type="Proteomes" id="UP000321746">
    <property type="component" value="Unassembled WGS sequence"/>
</dbReference>
<dbReference type="EMBL" id="BJYG01000003">
    <property type="protein sequence ID" value="GEN62245.1"/>
    <property type="molecule type" value="Genomic_DNA"/>
</dbReference>
<feature type="transmembrane region" description="Helical" evidence="1">
    <location>
        <begin position="335"/>
        <end position="355"/>
    </location>
</feature>
<name>A0A511XH25_9PROT</name>
<accession>A0A511XH25</accession>
<comment type="caution">
    <text evidence="2">The sequence shown here is derived from an EMBL/GenBank/DDBJ whole genome shotgun (WGS) entry which is preliminary data.</text>
</comment>
<dbReference type="InterPro" id="IPR005625">
    <property type="entry name" value="PepSY-ass_TM"/>
</dbReference>
<keyword evidence="1" id="KW-0472">Membrane</keyword>